<evidence type="ECO:0000256" key="3">
    <source>
        <dbReference type="ARBA" id="ARBA00011738"/>
    </source>
</evidence>
<dbReference type="Gene3D" id="3.90.1150.10">
    <property type="entry name" value="Aspartate Aminotransferase, domain 1"/>
    <property type="match status" value="1"/>
</dbReference>
<dbReference type="GO" id="GO:0006520">
    <property type="term" value="P:amino acid metabolic process"/>
    <property type="evidence" value="ECO:0007669"/>
    <property type="project" value="InterPro"/>
</dbReference>
<dbReference type="InterPro" id="IPR015421">
    <property type="entry name" value="PyrdxlP-dep_Trfase_major"/>
</dbReference>
<gene>
    <name evidence="12" type="ORF">MNBD_DELTA01-1488</name>
</gene>
<evidence type="ECO:0000313" key="12">
    <source>
        <dbReference type="EMBL" id="VAV83252.1"/>
    </source>
</evidence>
<keyword evidence="7" id="KW-0479">Metal-binding</keyword>
<dbReference type="Gene3D" id="3.40.640.10">
    <property type="entry name" value="Type I PLP-dependent aspartate aminotransferase-like (Major domain)"/>
    <property type="match status" value="1"/>
</dbReference>
<feature type="domain" description="Aminotransferase class V" evidence="11">
    <location>
        <begin position="5"/>
        <end position="367"/>
    </location>
</feature>
<sequence>MSKQIYFDHNATTPVDGEVFEAMKPYLTQEWGNPSSIHWAGRGPRKAVDDARELICEFLGCTPVELVFTSSGSESDNLAIKGVAYAKKKKGNHIITTKVEHPAVMNPCKFLEREGYKVTYLGVDNDGMLALDELRAAITPETTLITTMFANNETGVIFPIKEIGAIAREHKVTFHTDAVQSAGKIAIDVKDLNVDLLSISGHKLYGPKGMGALYVKRGVRLVPLIHGGHHERNRRGGTENVAGIVGLAKACEVAARDMAEETARVAVLRDRLEKGLLESIPALRINGKRDARIPNTANVAFDFVEGESLLLSMDMLGIAAASGSACTSGSLESSHVLMAMGVKPELTHGSVRFSLGRSNTEEEVDYLIKEMPPIVERIRSMSPLWDSKAQKGIELDFDEKVCT</sequence>
<reference evidence="12" key="1">
    <citation type="submission" date="2018-06" db="EMBL/GenBank/DDBJ databases">
        <authorList>
            <person name="Zhirakovskaya E."/>
        </authorList>
    </citation>
    <scope>NUCLEOTIDE SEQUENCE</scope>
</reference>
<dbReference type="SUPFAM" id="SSF53383">
    <property type="entry name" value="PLP-dependent transferases"/>
    <property type="match status" value="1"/>
</dbReference>
<dbReference type="Pfam" id="PF00266">
    <property type="entry name" value="Aminotran_5"/>
    <property type="match status" value="1"/>
</dbReference>
<dbReference type="EC" id="2.8.1.7" evidence="4"/>
<organism evidence="12">
    <name type="scientific">hydrothermal vent metagenome</name>
    <dbReference type="NCBI Taxonomy" id="652676"/>
    <lineage>
        <taxon>unclassified sequences</taxon>
        <taxon>metagenomes</taxon>
        <taxon>ecological metagenomes</taxon>
    </lineage>
</organism>
<dbReference type="PROSITE" id="PS00595">
    <property type="entry name" value="AA_TRANSFER_CLASS_5"/>
    <property type="match status" value="1"/>
</dbReference>
<comment type="subunit">
    <text evidence="3">Homodimer.</text>
</comment>
<dbReference type="PIRSF" id="PIRSF005572">
    <property type="entry name" value="NifS"/>
    <property type="match status" value="1"/>
</dbReference>
<keyword evidence="9" id="KW-0408">Iron</keyword>
<keyword evidence="8" id="KW-0663">Pyridoxal phosphate</keyword>
<dbReference type="Gene3D" id="1.10.260.50">
    <property type="match status" value="1"/>
</dbReference>
<dbReference type="InterPro" id="IPR000192">
    <property type="entry name" value="Aminotrans_V_dom"/>
</dbReference>
<proteinExistence type="inferred from homology"/>
<evidence type="ECO:0000256" key="4">
    <source>
        <dbReference type="ARBA" id="ARBA00012239"/>
    </source>
</evidence>
<keyword evidence="10" id="KW-0411">Iron-sulfur</keyword>
<evidence type="ECO:0000256" key="6">
    <source>
        <dbReference type="ARBA" id="ARBA00022679"/>
    </source>
</evidence>
<dbReference type="GO" id="GO:1990221">
    <property type="term" value="C:L-cysteine desulfurase complex"/>
    <property type="evidence" value="ECO:0007669"/>
    <property type="project" value="UniProtKB-ARBA"/>
</dbReference>
<dbReference type="GO" id="GO:0046872">
    <property type="term" value="F:metal ion binding"/>
    <property type="evidence" value="ECO:0007669"/>
    <property type="project" value="UniProtKB-KW"/>
</dbReference>
<evidence type="ECO:0000259" key="11">
    <source>
        <dbReference type="Pfam" id="PF00266"/>
    </source>
</evidence>
<dbReference type="InterPro" id="IPR010240">
    <property type="entry name" value="Cys_deSase_IscS"/>
</dbReference>
<dbReference type="PANTHER" id="PTHR11601">
    <property type="entry name" value="CYSTEINE DESULFURYLASE FAMILY MEMBER"/>
    <property type="match status" value="1"/>
</dbReference>
<dbReference type="InterPro" id="IPR015422">
    <property type="entry name" value="PyrdxlP-dep_Trfase_small"/>
</dbReference>
<dbReference type="GO" id="GO:0031071">
    <property type="term" value="F:cysteine desulfurase activity"/>
    <property type="evidence" value="ECO:0007669"/>
    <property type="project" value="UniProtKB-EC"/>
</dbReference>
<keyword evidence="6 12" id="KW-0808">Transferase</keyword>
<dbReference type="InterPro" id="IPR016454">
    <property type="entry name" value="Cysteine_dSase"/>
</dbReference>
<evidence type="ECO:0000256" key="2">
    <source>
        <dbReference type="ARBA" id="ARBA00006490"/>
    </source>
</evidence>
<dbReference type="PANTHER" id="PTHR11601:SF34">
    <property type="entry name" value="CYSTEINE DESULFURASE"/>
    <property type="match status" value="1"/>
</dbReference>
<accession>A0A3B0QSQ2</accession>
<dbReference type="InterPro" id="IPR015424">
    <property type="entry name" value="PyrdxlP-dep_Trfase"/>
</dbReference>
<dbReference type="InterPro" id="IPR017772">
    <property type="entry name" value="Cys_deSase_NifS_bac/arc"/>
</dbReference>
<comment type="similarity">
    <text evidence="2">Belongs to the class-V pyridoxal-phosphate-dependent aminotransferase family. NifS/IscS subfamily.</text>
</comment>
<dbReference type="GO" id="GO:0051536">
    <property type="term" value="F:iron-sulfur cluster binding"/>
    <property type="evidence" value="ECO:0007669"/>
    <property type="project" value="UniProtKB-KW"/>
</dbReference>
<protein>
    <recommendedName>
        <fullName evidence="4">cysteine desulfurase</fullName>
        <ecNumber evidence="4">2.8.1.7</ecNumber>
    </recommendedName>
</protein>
<dbReference type="GO" id="GO:0030170">
    <property type="term" value="F:pyridoxal phosphate binding"/>
    <property type="evidence" value="ECO:0007669"/>
    <property type="project" value="InterPro"/>
</dbReference>
<dbReference type="HAMAP" id="MF_00331">
    <property type="entry name" value="Cys_desulf_IscS"/>
    <property type="match status" value="1"/>
</dbReference>
<comment type="cofactor">
    <cofactor evidence="1">
        <name>pyridoxal 5'-phosphate</name>
        <dbReference type="ChEBI" id="CHEBI:597326"/>
    </cofactor>
</comment>
<evidence type="ECO:0000256" key="8">
    <source>
        <dbReference type="ARBA" id="ARBA00022898"/>
    </source>
</evidence>
<evidence type="ECO:0000256" key="7">
    <source>
        <dbReference type="ARBA" id="ARBA00022723"/>
    </source>
</evidence>
<evidence type="ECO:0000256" key="9">
    <source>
        <dbReference type="ARBA" id="ARBA00023004"/>
    </source>
</evidence>
<dbReference type="EMBL" id="UOEA01000037">
    <property type="protein sequence ID" value="VAV83252.1"/>
    <property type="molecule type" value="Genomic_DNA"/>
</dbReference>
<evidence type="ECO:0000256" key="1">
    <source>
        <dbReference type="ARBA" id="ARBA00001933"/>
    </source>
</evidence>
<dbReference type="FunFam" id="3.40.640.10:FF:000084">
    <property type="entry name" value="IscS-like cysteine desulfurase"/>
    <property type="match status" value="1"/>
</dbReference>
<dbReference type="GO" id="GO:0044571">
    <property type="term" value="P:[2Fe-2S] cluster assembly"/>
    <property type="evidence" value="ECO:0007669"/>
    <property type="project" value="InterPro"/>
</dbReference>
<dbReference type="AlphaFoldDB" id="A0A3B0QSQ2"/>
<evidence type="ECO:0000256" key="5">
    <source>
        <dbReference type="ARBA" id="ARBA00022490"/>
    </source>
</evidence>
<dbReference type="InterPro" id="IPR020578">
    <property type="entry name" value="Aminotrans_V_PyrdxlP_BS"/>
</dbReference>
<dbReference type="NCBIfam" id="TIGR03402">
    <property type="entry name" value="FeS_nifS"/>
    <property type="match status" value="1"/>
</dbReference>
<keyword evidence="5" id="KW-0963">Cytoplasm</keyword>
<evidence type="ECO:0000256" key="10">
    <source>
        <dbReference type="ARBA" id="ARBA00023014"/>
    </source>
</evidence>
<name>A0A3B0QSQ2_9ZZZZ</name>